<accession>A0AAV2G1L5</accession>
<sequence>MVVSVSGSRSVDWVAKNSINSSGGILIYWFTHLFRKVSIWEGRFCLSVTLEDVRSNLQFSVLVVYGPQDKENKLLFLDEITGFCSSALNPSVLQEISTW</sequence>
<evidence type="ECO:0000313" key="1">
    <source>
        <dbReference type="EMBL" id="CAL1403690.1"/>
    </source>
</evidence>
<reference evidence="1 2" key="1">
    <citation type="submission" date="2024-04" db="EMBL/GenBank/DDBJ databases">
        <authorList>
            <person name="Fracassetti M."/>
        </authorList>
    </citation>
    <scope>NUCLEOTIDE SEQUENCE [LARGE SCALE GENOMIC DNA]</scope>
</reference>
<proteinExistence type="predicted"/>
<protein>
    <recommendedName>
        <fullName evidence="3">DNA mismatch repair proteins mutS family domain-containing protein</fullName>
    </recommendedName>
</protein>
<keyword evidence="2" id="KW-1185">Reference proteome</keyword>
<dbReference type="Proteomes" id="UP001497516">
    <property type="component" value="Chromosome 7"/>
</dbReference>
<gene>
    <name evidence="1" type="ORF">LTRI10_LOCUS43600</name>
</gene>
<organism evidence="1 2">
    <name type="scientific">Linum trigynum</name>
    <dbReference type="NCBI Taxonomy" id="586398"/>
    <lineage>
        <taxon>Eukaryota</taxon>
        <taxon>Viridiplantae</taxon>
        <taxon>Streptophyta</taxon>
        <taxon>Embryophyta</taxon>
        <taxon>Tracheophyta</taxon>
        <taxon>Spermatophyta</taxon>
        <taxon>Magnoliopsida</taxon>
        <taxon>eudicotyledons</taxon>
        <taxon>Gunneridae</taxon>
        <taxon>Pentapetalae</taxon>
        <taxon>rosids</taxon>
        <taxon>fabids</taxon>
        <taxon>Malpighiales</taxon>
        <taxon>Linaceae</taxon>
        <taxon>Linum</taxon>
    </lineage>
</organism>
<name>A0AAV2G1L5_9ROSI</name>
<evidence type="ECO:0008006" key="3">
    <source>
        <dbReference type="Google" id="ProtNLM"/>
    </source>
</evidence>
<evidence type="ECO:0000313" key="2">
    <source>
        <dbReference type="Proteomes" id="UP001497516"/>
    </source>
</evidence>
<dbReference type="AlphaFoldDB" id="A0AAV2G1L5"/>
<dbReference type="EMBL" id="OZ034820">
    <property type="protein sequence ID" value="CAL1403690.1"/>
    <property type="molecule type" value="Genomic_DNA"/>
</dbReference>